<proteinExistence type="predicted"/>
<organism evidence="1 2">
    <name type="scientific">Crossiella equi</name>
    <dbReference type="NCBI Taxonomy" id="130796"/>
    <lineage>
        <taxon>Bacteria</taxon>
        <taxon>Bacillati</taxon>
        <taxon>Actinomycetota</taxon>
        <taxon>Actinomycetes</taxon>
        <taxon>Pseudonocardiales</taxon>
        <taxon>Pseudonocardiaceae</taxon>
        <taxon>Crossiella</taxon>
    </lineage>
</organism>
<keyword evidence="2" id="KW-1185">Reference proteome</keyword>
<dbReference type="RefSeq" id="WP_158103646.1">
    <property type="nucleotide sequence ID" value="NZ_JAGIOO010000001.1"/>
</dbReference>
<gene>
    <name evidence="1" type="ORF">JOF53_007963</name>
</gene>
<evidence type="ECO:0000313" key="1">
    <source>
        <dbReference type="EMBL" id="MBP2479091.1"/>
    </source>
</evidence>
<dbReference type="Proteomes" id="UP001519363">
    <property type="component" value="Unassembled WGS sequence"/>
</dbReference>
<comment type="caution">
    <text evidence="1">The sequence shown here is derived from an EMBL/GenBank/DDBJ whole genome shotgun (WGS) entry which is preliminary data.</text>
</comment>
<name>A0ABS5ARP4_9PSEU</name>
<evidence type="ECO:0000313" key="2">
    <source>
        <dbReference type="Proteomes" id="UP001519363"/>
    </source>
</evidence>
<protein>
    <submittedName>
        <fullName evidence="1">Uncharacterized protein</fullName>
    </submittedName>
</protein>
<sequence>MSPGTQPHRPTPEMVAAARAVVADAPPFTPRQVTYLMPIVQSGVRKLRKAQQPQ</sequence>
<dbReference type="EMBL" id="JAGIOO010000001">
    <property type="protein sequence ID" value="MBP2479091.1"/>
    <property type="molecule type" value="Genomic_DNA"/>
</dbReference>
<reference evidence="1 2" key="1">
    <citation type="submission" date="2021-03" db="EMBL/GenBank/DDBJ databases">
        <title>Sequencing the genomes of 1000 actinobacteria strains.</title>
        <authorList>
            <person name="Klenk H.-P."/>
        </authorList>
    </citation>
    <scope>NUCLEOTIDE SEQUENCE [LARGE SCALE GENOMIC DNA]</scope>
    <source>
        <strain evidence="1 2">DSM 44580</strain>
    </source>
</reference>
<accession>A0ABS5ARP4</accession>